<proteinExistence type="predicted"/>
<organism evidence="1 2">
    <name type="scientific">Citrobacter koseri</name>
    <name type="common">Citrobacter diversus</name>
    <dbReference type="NCBI Taxonomy" id="545"/>
    <lineage>
        <taxon>Bacteria</taxon>
        <taxon>Pseudomonadati</taxon>
        <taxon>Pseudomonadota</taxon>
        <taxon>Gammaproteobacteria</taxon>
        <taxon>Enterobacterales</taxon>
        <taxon>Enterobacteriaceae</taxon>
        <taxon>Citrobacter</taxon>
    </lineage>
</organism>
<protein>
    <submittedName>
        <fullName evidence="1">Uncharacterized protein</fullName>
    </submittedName>
</protein>
<comment type="caution">
    <text evidence="1">The sequence shown here is derived from an EMBL/GenBank/DDBJ whole genome shotgun (WGS) entry which is preliminary data.</text>
</comment>
<dbReference type="GeneID" id="45138673"/>
<dbReference type="RefSeq" id="WP_153257548.1">
    <property type="nucleotide sequence ID" value="NZ_ABTEQQ020000001.1"/>
</dbReference>
<dbReference type="AlphaFoldDB" id="A0AAN5VBD7"/>
<reference evidence="1" key="1">
    <citation type="submission" date="2020-11" db="EMBL/GenBank/DDBJ databases">
        <title>Enhanced detection system for hospital associated transmission using whole genome sequencing surveillance.</title>
        <authorList>
            <person name="Harrison L.H."/>
            <person name="Van Tyne D."/>
            <person name="Marsh J.W."/>
            <person name="Griffith M.P."/>
            <person name="Snyder D.J."/>
            <person name="Cooper V.S."/>
            <person name="Mustapha M."/>
        </authorList>
    </citation>
    <scope>NUCLEOTIDE SEQUENCE</scope>
    <source>
        <strain evidence="1">CB00014</strain>
    </source>
</reference>
<evidence type="ECO:0000313" key="1">
    <source>
        <dbReference type="EMBL" id="MBJ9868740.1"/>
    </source>
</evidence>
<dbReference type="Proteomes" id="UP000807555">
    <property type="component" value="Unassembled WGS sequence"/>
</dbReference>
<sequence length="56" mass="6384">MQNWILVYNRDKLKKGPGLPAKKEKMKAPPVVSEMTSFFVLSYRMPDYTHAAGLAQ</sequence>
<dbReference type="EMBL" id="JADVNV010000004">
    <property type="protein sequence ID" value="MBJ9868740.1"/>
    <property type="molecule type" value="Genomic_DNA"/>
</dbReference>
<name>A0AAN5VBD7_CITKO</name>
<evidence type="ECO:0000313" key="2">
    <source>
        <dbReference type="Proteomes" id="UP000807555"/>
    </source>
</evidence>
<gene>
    <name evidence="1" type="ORF">I5687_12375</name>
</gene>
<accession>A0AAN5VBD7</accession>